<evidence type="ECO:0000313" key="2">
    <source>
        <dbReference type="EMBL" id="KAG6449778.1"/>
    </source>
</evidence>
<gene>
    <name evidence="2" type="ORF">O3G_MSEX006226</name>
</gene>
<dbReference type="EMBL" id="JH668378">
    <property type="protein sequence ID" value="KAG6449778.1"/>
    <property type="molecule type" value="Genomic_DNA"/>
</dbReference>
<evidence type="ECO:0000313" key="3">
    <source>
        <dbReference type="Proteomes" id="UP000791440"/>
    </source>
</evidence>
<dbReference type="AlphaFoldDB" id="A0A922CLH3"/>
<feature type="region of interest" description="Disordered" evidence="1">
    <location>
        <begin position="8"/>
        <end position="35"/>
    </location>
</feature>
<sequence>MIDILKRMNENNESLEDLQPGDEDANDDDFDSDDNDEVDLEERIKNLDLNDADALWNVLTDDERNEFEALLSKGDVGSIMLQWEPWWVGNKEKKLVKDMDECKDELSRCPAIIEVPKLNTLTNIKPSPAIIFNITNVLSSYVFVIRYFNGEIEPVEGVLCLLNICANLDTNANFDDFATAVESVGQKCLQSELIQTDEISLNVMKHDTHLILKGPSDDNKKYYCQAALSHLSKIFSDAKKAEKLNKKVSDKGKDVNRFSKKFPEHTQSHLPKLDVSKVKKLLKKVEYYLSYIESYGMNME</sequence>
<dbReference type="InterPro" id="IPR039646">
    <property type="entry name" value="ZNHIT2"/>
</dbReference>
<comment type="caution">
    <text evidence="2">The sequence shown here is derived from an EMBL/GenBank/DDBJ whole genome shotgun (WGS) entry which is preliminary data.</text>
</comment>
<name>A0A922CLH3_MANSE</name>
<evidence type="ECO:0008006" key="4">
    <source>
        <dbReference type="Google" id="ProtNLM"/>
    </source>
</evidence>
<evidence type="ECO:0000256" key="1">
    <source>
        <dbReference type="SAM" id="MobiDB-lite"/>
    </source>
</evidence>
<reference evidence="2" key="2">
    <citation type="submission" date="2020-12" db="EMBL/GenBank/DDBJ databases">
        <authorList>
            <person name="Kanost M."/>
        </authorList>
    </citation>
    <scope>NUCLEOTIDE SEQUENCE</scope>
</reference>
<keyword evidence="3" id="KW-1185">Reference proteome</keyword>
<organism evidence="2 3">
    <name type="scientific">Manduca sexta</name>
    <name type="common">Tobacco hawkmoth</name>
    <name type="synonym">Tobacco hornworm</name>
    <dbReference type="NCBI Taxonomy" id="7130"/>
    <lineage>
        <taxon>Eukaryota</taxon>
        <taxon>Metazoa</taxon>
        <taxon>Ecdysozoa</taxon>
        <taxon>Arthropoda</taxon>
        <taxon>Hexapoda</taxon>
        <taxon>Insecta</taxon>
        <taxon>Pterygota</taxon>
        <taxon>Neoptera</taxon>
        <taxon>Endopterygota</taxon>
        <taxon>Lepidoptera</taxon>
        <taxon>Glossata</taxon>
        <taxon>Ditrysia</taxon>
        <taxon>Bombycoidea</taxon>
        <taxon>Sphingidae</taxon>
        <taxon>Sphinginae</taxon>
        <taxon>Sphingini</taxon>
        <taxon>Manduca</taxon>
    </lineage>
</organism>
<dbReference type="Proteomes" id="UP000791440">
    <property type="component" value="Unassembled WGS sequence"/>
</dbReference>
<feature type="compositionally biased region" description="Acidic residues" evidence="1">
    <location>
        <begin position="13"/>
        <end position="35"/>
    </location>
</feature>
<accession>A0A922CLH3</accession>
<dbReference type="PANTHER" id="PTHR15555">
    <property type="entry name" value="ZINC FINGER HIT DOMAIN CONTAINING PROTEIN 2 PROTEIN FON -RELATED"/>
    <property type="match status" value="1"/>
</dbReference>
<proteinExistence type="predicted"/>
<protein>
    <recommendedName>
        <fullName evidence="4">Zinc finger HIT domain-containing protein 2</fullName>
    </recommendedName>
</protein>
<reference evidence="2" key="1">
    <citation type="journal article" date="2016" name="Insect Biochem. Mol. Biol.">
        <title>Multifaceted biological insights from a draft genome sequence of the tobacco hornworm moth, Manduca sexta.</title>
        <authorList>
            <person name="Kanost M.R."/>
            <person name="Arrese E.L."/>
            <person name="Cao X."/>
            <person name="Chen Y.R."/>
            <person name="Chellapilla S."/>
            <person name="Goldsmith M.R."/>
            <person name="Grosse-Wilde E."/>
            <person name="Heckel D.G."/>
            <person name="Herndon N."/>
            <person name="Jiang H."/>
            <person name="Papanicolaou A."/>
            <person name="Qu J."/>
            <person name="Soulages J.L."/>
            <person name="Vogel H."/>
            <person name="Walters J."/>
            <person name="Waterhouse R.M."/>
            <person name="Ahn S.J."/>
            <person name="Almeida F.C."/>
            <person name="An C."/>
            <person name="Aqrawi P."/>
            <person name="Bretschneider A."/>
            <person name="Bryant W.B."/>
            <person name="Bucks S."/>
            <person name="Chao H."/>
            <person name="Chevignon G."/>
            <person name="Christen J.M."/>
            <person name="Clarke D.F."/>
            <person name="Dittmer N.T."/>
            <person name="Ferguson L.C.F."/>
            <person name="Garavelou S."/>
            <person name="Gordon K.H.J."/>
            <person name="Gunaratna R.T."/>
            <person name="Han Y."/>
            <person name="Hauser F."/>
            <person name="He Y."/>
            <person name="Heidel-Fischer H."/>
            <person name="Hirsh A."/>
            <person name="Hu Y."/>
            <person name="Jiang H."/>
            <person name="Kalra D."/>
            <person name="Klinner C."/>
            <person name="Konig C."/>
            <person name="Kovar C."/>
            <person name="Kroll A.R."/>
            <person name="Kuwar S.S."/>
            <person name="Lee S.L."/>
            <person name="Lehman R."/>
            <person name="Li K."/>
            <person name="Li Z."/>
            <person name="Liang H."/>
            <person name="Lovelace S."/>
            <person name="Lu Z."/>
            <person name="Mansfield J.H."/>
            <person name="McCulloch K.J."/>
            <person name="Mathew T."/>
            <person name="Morton B."/>
            <person name="Muzny D.M."/>
            <person name="Neunemann D."/>
            <person name="Ongeri F."/>
            <person name="Pauchet Y."/>
            <person name="Pu L.L."/>
            <person name="Pyrousis I."/>
            <person name="Rao X.J."/>
            <person name="Redding A."/>
            <person name="Roesel C."/>
            <person name="Sanchez-Gracia A."/>
            <person name="Schaack S."/>
            <person name="Shukla A."/>
            <person name="Tetreau G."/>
            <person name="Wang Y."/>
            <person name="Xiong G.H."/>
            <person name="Traut W."/>
            <person name="Walsh T.K."/>
            <person name="Worley K.C."/>
            <person name="Wu D."/>
            <person name="Wu W."/>
            <person name="Wu Y.Q."/>
            <person name="Zhang X."/>
            <person name="Zou Z."/>
            <person name="Zucker H."/>
            <person name="Briscoe A.D."/>
            <person name="Burmester T."/>
            <person name="Clem R.J."/>
            <person name="Feyereisen R."/>
            <person name="Grimmelikhuijzen C.J.P."/>
            <person name="Hamodrakas S.J."/>
            <person name="Hansson B.S."/>
            <person name="Huguet E."/>
            <person name="Jermiin L.S."/>
            <person name="Lan Q."/>
            <person name="Lehman H.K."/>
            <person name="Lorenzen M."/>
            <person name="Merzendorfer H."/>
            <person name="Michalopoulos I."/>
            <person name="Morton D.B."/>
            <person name="Muthukrishnan S."/>
            <person name="Oakeshott J.G."/>
            <person name="Palmer W."/>
            <person name="Park Y."/>
            <person name="Passarelli A.L."/>
            <person name="Rozas J."/>
            <person name="Schwartz L.M."/>
            <person name="Smith W."/>
            <person name="Southgate A."/>
            <person name="Vilcinskas A."/>
            <person name="Vogt R."/>
            <person name="Wang P."/>
            <person name="Werren J."/>
            <person name="Yu X.Q."/>
            <person name="Zhou J.J."/>
            <person name="Brown S.J."/>
            <person name="Scherer S.E."/>
            <person name="Richards S."/>
            <person name="Blissard G.W."/>
        </authorList>
    </citation>
    <scope>NUCLEOTIDE SEQUENCE</scope>
</reference>
<dbReference type="PANTHER" id="PTHR15555:SF0">
    <property type="entry name" value="ZINC FINGER HIT DOMAIN-CONTAINING PROTEIN 2"/>
    <property type="match status" value="1"/>
</dbReference>